<dbReference type="EMBL" id="AJWZ01004300">
    <property type="protein sequence ID" value="EKC65822.1"/>
    <property type="molecule type" value="Genomic_DNA"/>
</dbReference>
<comment type="caution">
    <text evidence="2">The sequence shown here is derived from an EMBL/GenBank/DDBJ whole genome shotgun (WGS) entry which is preliminary data.</text>
</comment>
<protein>
    <submittedName>
        <fullName evidence="2">Protein containing DUF968</fullName>
    </submittedName>
</protein>
<gene>
    <name evidence="2" type="ORF">LEA_04527</name>
    <name evidence="1" type="ORF">OBE_06261</name>
</gene>
<sequence length="237" mass="26750">MIATIGKVIEQPGSLTIQTARPDAENLSDTVTVLWQDCRTISPEQRRKAWALIGEIAAATGYIGQGDKSDLNTMLKAEFLRARIDKLQAEAIKAFSLSDVDMTTARLYIDWLVEFCVVNDIPTKQPLVEYAEDIGAYIYACVMHKQCAVCGRRPSDLHHWERVGMGADRTEINHIGLLCEPLCRVHHTECHTMAQAEFDEKYHIQPVKIDEKIAKLYKLGRKSNEQADNHRKSNAGR</sequence>
<dbReference type="Pfam" id="PF16784">
    <property type="entry name" value="HNHc_6"/>
    <property type="match status" value="1"/>
</dbReference>
<dbReference type="EMBL" id="AJWY01002981">
    <property type="protein sequence ID" value="EKC76759.1"/>
    <property type="molecule type" value="Genomic_DNA"/>
</dbReference>
<dbReference type="InterPro" id="IPR041242">
    <property type="entry name" value="HNHc_6"/>
</dbReference>
<proteinExistence type="predicted"/>
<evidence type="ECO:0000313" key="1">
    <source>
        <dbReference type="EMBL" id="EKC65822.1"/>
    </source>
</evidence>
<organism evidence="2">
    <name type="scientific">human gut metagenome</name>
    <dbReference type="NCBI Taxonomy" id="408170"/>
    <lineage>
        <taxon>unclassified sequences</taxon>
        <taxon>metagenomes</taxon>
        <taxon>organismal metagenomes</taxon>
    </lineage>
</organism>
<name>K1U9S1_9ZZZZ</name>
<accession>K1U9S1</accession>
<evidence type="ECO:0000313" key="2">
    <source>
        <dbReference type="EMBL" id="EKC76759.1"/>
    </source>
</evidence>
<dbReference type="AlphaFoldDB" id="K1U9S1"/>
<reference evidence="2" key="1">
    <citation type="journal article" date="2013" name="Environ. Microbiol.">
        <title>Microbiota from the distal guts of lean and obese adolescents exhibit partial functional redundancy besides clear differences in community structure.</title>
        <authorList>
            <person name="Ferrer M."/>
            <person name="Ruiz A."/>
            <person name="Lanza F."/>
            <person name="Haange S.B."/>
            <person name="Oberbach A."/>
            <person name="Till H."/>
            <person name="Bargiela R."/>
            <person name="Campoy C."/>
            <person name="Segura M.T."/>
            <person name="Richter M."/>
            <person name="von Bergen M."/>
            <person name="Seifert J."/>
            <person name="Suarez A."/>
        </authorList>
    </citation>
    <scope>NUCLEOTIDE SEQUENCE</scope>
</reference>